<proteinExistence type="predicted"/>
<protein>
    <recommendedName>
        <fullName evidence="4">DUF4019 domain-containing protein</fullName>
    </recommendedName>
</protein>
<dbReference type="Proteomes" id="UP000198263">
    <property type="component" value="Unassembled WGS sequence"/>
</dbReference>
<evidence type="ECO:0008006" key="4">
    <source>
        <dbReference type="Google" id="ProtNLM"/>
    </source>
</evidence>
<dbReference type="OrthoDB" id="8929305at2"/>
<evidence type="ECO:0000313" key="2">
    <source>
        <dbReference type="EMBL" id="SAL31213.1"/>
    </source>
</evidence>
<reference evidence="2 3" key="1">
    <citation type="submission" date="2016-01" db="EMBL/GenBank/DDBJ databases">
        <authorList>
            <person name="Peeters C."/>
        </authorList>
    </citation>
    <scope>NUCLEOTIDE SEQUENCE [LARGE SCALE GENOMIC DNA]</scope>
    <source>
        <strain evidence="2">LMG 29315</strain>
    </source>
</reference>
<evidence type="ECO:0000313" key="3">
    <source>
        <dbReference type="Proteomes" id="UP000198263"/>
    </source>
</evidence>
<dbReference type="Pfam" id="PF13211">
    <property type="entry name" value="DUF4019"/>
    <property type="match status" value="1"/>
</dbReference>
<dbReference type="EMBL" id="FCNV02000004">
    <property type="protein sequence ID" value="SAL31213.1"/>
    <property type="molecule type" value="Genomic_DNA"/>
</dbReference>
<sequence length="148" mass="16409">MSFCIACQAQPVPQTGPAPSLTREQQAGLDKQDQDIAEMAATIVKLIDQNEAGDVWDASSDVAKRVIAREDFVSKVSRDRATLGTPGMRMPMGVKHLHFDGTGNMPAGWFMSVTFDTQFSQPQRPSREVVTFILDADRSWRFVGYSVR</sequence>
<organism evidence="2 3">
    <name type="scientific">Caballeronia concitans</name>
    <dbReference type="NCBI Taxonomy" id="1777133"/>
    <lineage>
        <taxon>Bacteria</taxon>
        <taxon>Pseudomonadati</taxon>
        <taxon>Pseudomonadota</taxon>
        <taxon>Betaproteobacteria</taxon>
        <taxon>Burkholderiales</taxon>
        <taxon>Burkholderiaceae</taxon>
        <taxon>Caballeronia</taxon>
    </lineage>
</organism>
<dbReference type="InterPro" id="IPR025091">
    <property type="entry name" value="DUF4019"/>
</dbReference>
<gene>
    <name evidence="2" type="ORF">AWB72_02728</name>
</gene>
<evidence type="ECO:0000256" key="1">
    <source>
        <dbReference type="SAM" id="MobiDB-lite"/>
    </source>
</evidence>
<accession>A0A658QXF4</accession>
<feature type="region of interest" description="Disordered" evidence="1">
    <location>
        <begin position="12"/>
        <end position="31"/>
    </location>
</feature>
<keyword evidence="3" id="KW-1185">Reference proteome</keyword>
<dbReference type="AlphaFoldDB" id="A0A658QXF4"/>
<name>A0A658QXF4_9BURK</name>
<comment type="caution">
    <text evidence="2">The sequence shown here is derived from an EMBL/GenBank/DDBJ whole genome shotgun (WGS) entry which is preliminary data.</text>
</comment>